<dbReference type="CDD" id="cd03250">
    <property type="entry name" value="ABCC_MRP_domain1"/>
    <property type="match status" value="1"/>
</dbReference>
<feature type="transmembrane region" description="Helical" evidence="13">
    <location>
        <begin position="1062"/>
        <end position="1082"/>
    </location>
</feature>
<evidence type="ECO:0000256" key="8">
    <source>
        <dbReference type="ARBA" id="ARBA00022967"/>
    </source>
</evidence>
<proteinExistence type="inferred from homology"/>
<dbReference type="PANTHER" id="PTHR24223">
    <property type="entry name" value="ATP-BINDING CASSETTE SUB-FAMILY C"/>
    <property type="match status" value="1"/>
</dbReference>
<evidence type="ECO:0000256" key="2">
    <source>
        <dbReference type="ARBA" id="ARBA00009726"/>
    </source>
</evidence>
<feature type="domain" description="ABC transmembrane type-1" evidence="15">
    <location>
        <begin position="335"/>
        <end position="615"/>
    </location>
</feature>
<dbReference type="CDD" id="cd18579">
    <property type="entry name" value="ABC_6TM_ABCC_D1"/>
    <property type="match status" value="1"/>
</dbReference>
<dbReference type="GO" id="GO:0005524">
    <property type="term" value="F:ATP binding"/>
    <property type="evidence" value="ECO:0007669"/>
    <property type="project" value="UniProtKB-KW"/>
</dbReference>
<dbReference type="KEGG" id="cmo:103494778"/>
<dbReference type="EC" id="7.6.2.2" evidence="3"/>
<dbReference type="SMART" id="SM00382">
    <property type="entry name" value="AAA"/>
    <property type="match status" value="2"/>
</dbReference>
<feature type="transmembrane region" description="Helical" evidence="13">
    <location>
        <begin position="949"/>
        <end position="970"/>
    </location>
</feature>
<dbReference type="InterPro" id="IPR003439">
    <property type="entry name" value="ABC_transporter-like_ATP-bd"/>
</dbReference>
<evidence type="ECO:0000256" key="1">
    <source>
        <dbReference type="ARBA" id="ARBA00004141"/>
    </source>
</evidence>
<feature type="transmembrane region" description="Helical" evidence="13">
    <location>
        <begin position="1088"/>
        <end position="1106"/>
    </location>
</feature>
<dbReference type="Pfam" id="PF00664">
    <property type="entry name" value="ABC_membrane"/>
    <property type="match status" value="2"/>
</dbReference>
<dbReference type="CDD" id="cd18580">
    <property type="entry name" value="ABC_6TM_ABCC_D2"/>
    <property type="match status" value="1"/>
</dbReference>
<comment type="similarity">
    <text evidence="2">Belongs to the ABC transporter superfamily. ABCC family. Conjugate transporter (TC 3.A.1.208) subfamily.</text>
</comment>
<keyword evidence="10 13" id="KW-0472">Membrane</keyword>
<feature type="transmembrane region" description="Helical" evidence="13">
    <location>
        <begin position="334"/>
        <end position="351"/>
    </location>
</feature>
<dbReference type="PROSITE" id="PS50929">
    <property type="entry name" value="ABC_TM1F"/>
    <property type="match status" value="2"/>
</dbReference>
<evidence type="ECO:0000256" key="9">
    <source>
        <dbReference type="ARBA" id="ARBA00022989"/>
    </source>
</evidence>
<dbReference type="RefSeq" id="XP_008454353.2">
    <property type="nucleotide sequence ID" value="XM_008456131.3"/>
</dbReference>
<dbReference type="Gene3D" id="3.40.50.300">
    <property type="entry name" value="P-loop containing nucleotide triphosphate hydrolases"/>
    <property type="match status" value="2"/>
</dbReference>
<feature type="region of interest" description="Disordered" evidence="12">
    <location>
        <begin position="882"/>
        <end position="926"/>
    </location>
</feature>
<evidence type="ECO:0000313" key="17">
    <source>
        <dbReference type="RefSeq" id="XP_008454353.2"/>
    </source>
</evidence>
<feature type="domain" description="ABC transporter" evidence="14">
    <location>
        <begin position="1271"/>
        <end position="1505"/>
    </location>
</feature>
<dbReference type="SUPFAM" id="SSF52540">
    <property type="entry name" value="P-loop containing nucleoside triphosphate hydrolases"/>
    <property type="match status" value="2"/>
</dbReference>
<dbReference type="RefSeq" id="XP_008454354.2">
    <property type="nucleotide sequence ID" value="XM_008456132.3"/>
</dbReference>
<name>A0A1S3BXX2_CUCME</name>
<feature type="transmembrane region" description="Helical" evidence="13">
    <location>
        <begin position="372"/>
        <end position="393"/>
    </location>
</feature>
<evidence type="ECO:0000256" key="6">
    <source>
        <dbReference type="ARBA" id="ARBA00022741"/>
    </source>
</evidence>
<dbReference type="eggNOG" id="KOG0054">
    <property type="taxonomic scope" value="Eukaryota"/>
</dbReference>
<dbReference type="Proteomes" id="UP001652600">
    <property type="component" value="Chromosome 7"/>
</dbReference>
<feature type="transmembrane region" description="Helical" evidence="13">
    <location>
        <begin position="209"/>
        <end position="235"/>
    </location>
</feature>
<dbReference type="InterPro" id="IPR011527">
    <property type="entry name" value="ABC1_TM_dom"/>
</dbReference>
<feature type="transmembrane region" description="Helical" evidence="13">
    <location>
        <begin position="101"/>
        <end position="123"/>
    </location>
</feature>
<reference evidence="17 18" key="1">
    <citation type="submission" date="2025-05" db="UniProtKB">
        <authorList>
            <consortium name="RefSeq"/>
        </authorList>
    </citation>
    <scope>IDENTIFICATION</scope>
    <source>
        <tissue evidence="17 18">Stem</tissue>
    </source>
</reference>
<dbReference type="Pfam" id="PF00005">
    <property type="entry name" value="ABC_tran"/>
    <property type="match status" value="2"/>
</dbReference>
<evidence type="ECO:0000313" key="16">
    <source>
        <dbReference type="Proteomes" id="UP001652600"/>
    </source>
</evidence>
<dbReference type="PROSITE" id="PS00211">
    <property type="entry name" value="ABC_TRANSPORTER_1"/>
    <property type="match status" value="1"/>
</dbReference>
<gene>
    <name evidence="17 18" type="primary">LOC103494778</name>
</gene>
<keyword evidence="16" id="KW-1185">Reference proteome</keyword>
<dbReference type="PROSITE" id="PS50893">
    <property type="entry name" value="ABC_TRANSPORTER_2"/>
    <property type="match status" value="2"/>
</dbReference>
<evidence type="ECO:0000256" key="12">
    <source>
        <dbReference type="SAM" id="MobiDB-lite"/>
    </source>
</evidence>
<accession>A0A1S3BXX2</accession>
<feature type="transmembrane region" description="Helical" evidence="13">
    <location>
        <begin position="135"/>
        <end position="156"/>
    </location>
</feature>
<evidence type="ECO:0000256" key="4">
    <source>
        <dbReference type="ARBA" id="ARBA00022448"/>
    </source>
</evidence>
<keyword evidence="9 13" id="KW-1133">Transmembrane helix</keyword>
<feature type="transmembrane region" description="Helical" evidence="13">
    <location>
        <begin position="991"/>
        <end position="1018"/>
    </location>
</feature>
<evidence type="ECO:0000259" key="14">
    <source>
        <dbReference type="PROSITE" id="PS50893"/>
    </source>
</evidence>
<keyword evidence="8" id="KW-1278">Translocase</keyword>
<dbReference type="GO" id="GO:0016887">
    <property type="term" value="F:ATP hydrolysis activity"/>
    <property type="evidence" value="ECO:0007669"/>
    <property type="project" value="InterPro"/>
</dbReference>
<feature type="transmembrane region" description="Helical" evidence="13">
    <location>
        <begin position="551"/>
        <end position="582"/>
    </location>
</feature>
<comment type="catalytic activity">
    <reaction evidence="11">
        <text>ATP + H2O + xenobioticSide 1 = ADP + phosphate + xenobioticSide 2.</text>
        <dbReference type="EC" id="7.6.2.2"/>
    </reaction>
</comment>
<dbReference type="GO" id="GO:0008559">
    <property type="term" value="F:ABC-type xenobiotic transporter activity"/>
    <property type="evidence" value="ECO:0007669"/>
    <property type="project" value="UniProtKB-EC"/>
</dbReference>
<dbReference type="InterPro" id="IPR036640">
    <property type="entry name" value="ABC1_TM_sf"/>
</dbReference>
<evidence type="ECO:0000256" key="7">
    <source>
        <dbReference type="ARBA" id="ARBA00022840"/>
    </source>
</evidence>
<feature type="transmembrane region" description="Helical" evidence="13">
    <location>
        <begin position="168"/>
        <end position="189"/>
    </location>
</feature>
<dbReference type="Gene3D" id="1.20.1560.10">
    <property type="entry name" value="ABC transporter type 1, transmembrane domain"/>
    <property type="match status" value="2"/>
</dbReference>
<feature type="transmembrane region" description="Helical" evidence="13">
    <location>
        <begin position="1214"/>
        <end position="1232"/>
    </location>
</feature>
<evidence type="ECO:0000256" key="13">
    <source>
        <dbReference type="SAM" id="Phobius"/>
    </source>
</evidence>
<keyword evidence="5 13" id="KW-0812">Transmembrane</keyword>
<feature type="domain" description="ABC transmembrane type-1" evidence="15">
    <location>
        <begin position="955"/>
        <end position="1234"/>
    </location>
</feature>
<evidence type="ECO:0000256" key="3">
    <source>
        <dbReference type="ARBA" id="ARBA00012191"/>
    </source>
</evidence>
<evidence type="ECO:0000256" key="10">
    <source>
        <dbReference type="ARBA" id="ARBA00023136"/>
    </source>
</evidence>
<dbReference type="PANTHER" id="PTHR24223:SF362">
    <property type="entry name" value="ABC TRANSPORTER C FAMILY MEMBER 4"/>
    <property type="match status" value="1"/>
</dbReference>
<comment type="subcellular location">
    <subcellularLocation>
        <location evidence="1">Membrane</location>
        <topology evidence="1">Multi-pass membrane protein</topology>
    </subcellularLocation>
</comment>
<evidence type="ECO:0000256" key="5">
    <source>
        <dbReference type="ARBA" id="ARBA00022692"/>
    </source>
</evidence>
<dbReference type="InterPro" id="IPR017871">
    <property type="entry name" value="ABC_transporter-like_CS"/>
</dbReference>
<feature type="domain" description="ABC transporter" evidence="14">
    <location>
        <begin position="649"/>
        <end position="873"/>
    </location>
</feature>
<dbReference type="InterPro" id="IPR050173">
    <property type="entry name" value="ABC_transporter_C-like"/>
</dbReference>
<feature type="transmembrane region" description="Helical" evidence="13">
    <location>
        <begin position="50"/>
        <end position="72"/>
    </location>
</feature>
<keyword evidence="6" id="KW-0547">Nucleotide-binding</keyword>
<dbReference type="GeneID" id="103494778"/>
<feature type="transmembrane region" description="Helical" evidence="13">
    <location>
        <begin position="464"/>
        <end position="491"/>
    </location>
</feature>
<sequence>MLIKFSAMASTSNWLSSPSCSMFESSEDHALGPIFQWLRFIFLSPCAQRVLLSSVDILFLVVLLAFALQKLCSRFSSVDRMKSDISKPLIGSNRPLITTTILFKLSLIVSGMLTICYLVISILTFSSSVQSTWRIVNGAFWLVQALTHAVIAILIIHEKRFKASKHPLTLRIYWVINFVIISLFMASAIMRLASTGATDELNLTLDDIISIASFPLSVVLLFVAIKGSTGVLVAVATKEEFDGHSDLIELASSKLNLSLFASASIVSKAFWLWMNPLLRKGYKAPLQLDEVPTLSPQHRAEEMSALFESKWPKPHEKSTHPVRTTLIRCFWKEIAFTAFLAIIRTCVMYVGPVLIQRFVDFSAGKRSSPYEGYYLVLILLAAKFFEVLTTHHFNFNSQKTGMLIRCTLITSLYKKGLRLSSSSRQDHGVGQIVNYMAVDAQQLSDMMLQLHAVWLMPLQVTVGLVLLGAYLGIATVVTLLSLIGVLIFVVLGSQRNNKFQFNVMKNRDLRMKATNEMLNYMRVIKFQAWEEHFDNRIKEFREMEFGWLTKFLYSVFGNITVMWSTPIVVSTLTFAAALLLGVKLDAGLVFTMTTIFKLLQEPIRTFPQAMISLSQAMVSLGRLDQFMLSKELVEDSVERTEGCHGNIAVVVENGRFSWVDDTNGEIVLHDINLKIKKGELTAVVGTVGSGKSSLLASILGEMQKLSGKVHVCGTTAYVAQTSWIQNGTIEENILFGLPMDRERYREVVRICCLVKDLEMMEYGDQTEIGERGINLSGGQKQRIQLARAVYQDCDIYLLDDVFSAVDAHTGSEIFKECVRGALKGKTVILVTHQVDFLHNVDAIFVMKDGTIVQSGKYQELVEGGMEFGALVAAHETSMEIVDSSNPTLEVSSPKPPHSPAQHREAANGENGHVDQPQAEKGSSKLIKDEERATGSVSLEVYKRYCTVAYGWWGVAVALLLSLVWQASLMAGDYWLAYETSAERASTFDPTLFLSVYAGIAGISVLLVMTRSFTFVFIVLKTAQIFFSQILTSILHAPMSFFDTTPSGRILSRASNDQTNIDVFIPFFVTIATAMYVTVLSIFIVTCQYAWPTIFLVIPLVYLNVWYRGYYLATARELTRLDSITKAPVIHHFSESIQGVMTIRSFRKQDQFGEENIRRVNNNLRMDFHNNGSNEWLGFRLELLGSIVFCASAMFLILLPSSIIKPENVGLTLSYGLSLNAVMFWAIYMSCFIENKMVSVERVKQFSVIPPEAAWRIKDSLPPSSWPYRGNVDIKDLQVRYRPNTPLVLKGLTLSIYGGEKIGVVGRTGSGKSTLVQVLFRLVEPSAGKIIIDGIDISTLGLHDLRSRLGIIPQEPVLFEGTVRSNIDPIGQYSDDEIWKSLDRCQLKEVVASKPEKLDSPVVDNGENWSVGQRQLLCLGRVMLKRSKLLFMDEATASVDSKTDALIQNIIREDFRSCTIISIAHRIPTVMDCDRVLVIDAGKAREFDRPSQLLQRPTLFGALVQEYANRSLEL</sequence>
<dbReference type="GO" id="GO:0016020">
    <property type="term" value="C:membrane"/>
    <property type="evidence" value="ECO:0007669"/>
    <property type="project" value="UniProtKB-SubCell"/>
</dbReference>
<feature type="transmembrane region" description="Helical" evidence="13">
    <location>
        <begin position="1182"/>
        <end position="1202"/>
    </location>
</feature>
<keyword evidence="7" id="KW-0067">ATP-binding</keyword>
<dbReference type="InterPro" id="IPR044726">
    <property type="entry name" value="ABCC_6TM_D2"/>
</dbReference>
<dbReference type="InterPro" id="IPR027417">
    <property type="entry name" value="P-loop_NTPase"/>
</dbReference>
<dbReference type="SUPFAM" id="SSF90123">
    <property type="entry name" value="ABC transporter transmembrane region"/>
    <property type="match status" value="2"/>
</dbReference>
<protein>
    <recommendedName>
        <fullName evidence="3">ABC-type xenobiotic transporter</fullName>
        <ecNumber evidence="3">7.6.2.2</ecNumber>
    </recommendedName>
</protein>
<evidence type="ECO:0000259" key="15">
    <source>
        <dbReference type="PROSITE" id="PS50929"/>
    </source>
</evidence>
<keyword evidence="4" id="KW-0813">Transport</keyword>
<evidence type="ECO:0000256" key="11">
    <source>
        <dbReference type="ARBA" id="ARBA00034018"/>
    </source>
</evidence>
<dbReference type="InterPro" id="IPR003593">
    <property type="entry name" value="AAA+_ATPase"/>
</dbReference>
<dbReference type="InterPro" id="IPR044746">
    <property type="entry name" value="ABCC_6TM_D1"/>
</dbReference>
<organism evidence="16 17">
    <name type="scientific">Cucumis melo</name>
    <name type="common">Muskmelon</name>
    <dbReference type="NCBI Taxonomy" id="3656"/>
    <lineage>
        <taxon>Eukaryota</taxon>
        <taxon>Viridiplantae</taxon>
        <taxon>Streptophyta</taxon>
        <taxon>Embryophyta</taxon>
        <taxon>Tracheophyta</taxon>
        <taxon>Spermatophyta</taxon>
        <taxon>Magnoliopsida</taxon>
        <taxon>eudicotyledons</taxon>
        <taxon>Gunneridae</taxon>
        <taxon>Pentapetalae</taxon>
        <taxon>rosids</taxon>
        <taxon>fabids</taxon>
        <taxon>Cucurbitales</taxon>
        <taxon>Cucurbitaceae</taxon>
        <taxon>Benincaseae</taxon>
        <taxon>Cucumis</taxon>
    </lineage>
</organism>
<evidence type="ECO:0000313" key="18">
    <source>
        <dbReference type="RefSeq" id="XP_008454354.2"/>
    </source>
</evidence>
<dbReference type="CDD" id="cd03244">
    <property type="entry name" value="ABCC_MRP_domain2"/>
    <property type="match status" value="1"/>
</dbReference>